<reference evidence="1 2" key="1">
    <citation type="journal article" date="2020" name="ISME J.">
        <title>Comparative genomics reveals insights into cyanobacterial evolution and habitat adaptation.</title>
        <authorList>
            <person name="Chen M.Y."/>
            <person name="Teng W.K."/>
            <person name="Zhao L."/>
            <person name="Hu C.X."/>
            <person name="Zhou Y.K."/>
            <person name="Han B.P."/>
            <person name="Song L.R."/>
            <person name="Shu W.S."/>
        </authorList>
    </citation>
    <scope>NUCLEOTIDE SEQUENCE [LARGE SCALE GENOMIC DNA]</scope>
    <source>
        <strain evidence="1 2">FACHB-288</strain>
    </source>
</reference>
<dbReference type="EMBL" id="JACJQH010000041">
    <property type="protein sequence ID" value="MBD2198467.1"/>
    <property type="molecule type" value="Genomic_DNA"/>
</dbReference>
<sequence length="178" mass="20018">MLMRIWAVTVLVTYSWLMAEVVAAEPIQVVAASPQSDAQPIIVNKAEFGVQRVGSQGKTTFIPTFRVPLQEGTKYGWQIQLKNYKGAVTWREILRLPKRPETWGVDSGQDLNISPDGKEAVTKRTQNTTDGVIKNFWTIAPGDPDGKHRIQVYIDDRLIAVFEFEIVPLKKPKAEGRI</sequence>
<organism evidence="1 2">
    <name type="scientific">Calothrix parietina FACHB-288</name>
    <dbReference type="NCBI Taxonomy" id="2692896"/>
    <lineage>
        <taxon>Bacteria</taxon>
        <taxon>Bacillati</taxon>
        <taxon>Cyanobacteriota</taxon>
        <taxon>Cyanophyceae</taxon>
        <taxon>Nostocales</taxon>
        <taxon>Calotrichaceae</taxon>
        <taxon>Calothrix</taxon>
    </lineage>
</organism>
<accession>A0ABR8AEL0</accession>
<evidence type="ECO:0000313" key="2">
    <source>
        <dbReference type="Proteomes" id="UP000658514"/>
    </source>
</evidence>
<dbReference type="RefSeq" id="WP_190546259.1">
    <property type="nucleotide sequence ID" value="NZ_CAWPNO010000075.1"/>
</dbReference>
<evidence type="ECO:0008006" key="3">
    <source>
        <dbReference type="Google" id="ProtNLM"/>
    </source>
</evidence>
<keyword evidence="2" id="KW-1185">Reference proteome</keyword>
<name>A0ABR8AEL0_9CYAN</name>
<evidence type="ECO:0000313" key="1">
    <source>
        <dbReference type="EMBL" id="MBD2198467.1"/>
    </source>
</evidence>
<comment type="caution">
    <text evidence="1">The sequence shown here is derived from an EMBL/GenBank/DDBJ whole genome shotgun (WGS) entry which is preliminary data.</text>
</comment>
<proteinExistence type="predicted"/>
<gene>
    <name evidence="1" type="ORF">H6G24_23770</name>
</gene>
<protein>
    <recommendedName>
        <fullName evidence="3">Proteinase inhibitor I42 chagasin domain-containing protein</fullName>
    </recommendedName>
</protein>
<dbReference type="Proteomes" id="UP000658514">
    <property type="component" value="Unassembled WGS sequence"/>
</dbReference>